<keyword evidence="2" id="KW-1185">Reference proteome</keyword>
<dbReference type="Proteomes" id="UP000265520">
    <property type="component" value="Unassembled WGS sequence"/>
</dbReference>
<comment type="caution">
    <text evidence="1">The sequence shown here is derived from an EMBL/GenBank/DDBJ whole genome shotgun (WGS) entry which is preliminary data.</text>
</comment>
<feature type="non-terminal residue" evidence="1">
    <location>
        <position position="1"/>
    </location>
</feature>
<evidence type="ECO:0000313" key="2">
    <source>
        <dbReference type="Proteomes" id="UP000265520"/>
    </source>
</evidence>
<reference evidence="1 2" key="1">
    <citation type="journal article" date="2018" name="Front. Plant Sci.">
        <title>Red Clover (Trifolium pratense) and Zigzag Clover (T. medium) - A Picture of Genomic Similarities and Differences.</title>
        <authorList>
            <person name="Dluhosova J."/>
            <person name="Istvanek J."/>
            <person name="Nedelnik J."/>
            <person name="Repkova J."/>
        </authorList>
    </citation>
    <scope>NUCLEOTIDE SEQUENCE [LARGE SCALE GENOMIC DNA]</scope>
    <source>
        <strain evidence="2">cv. 10/8</strain>
        <tissue evidence="1">Leaf</tissue>
    </source>
</reference>
<dbReference type="EMBL" id="LXQA010110595">
    <property type="protein sequence ID" value="MCI18531.1"/>
    <property type="molecule type" value="Genomic_DNA"/>
</dbReference>
<proteinExistence type="predicted"/>
<dbReference type="GO" id="GO:0016301">
    <property type="term" value="F:kinase activity"/>
    <property type="evidence" value="ECO:0007669"/>
    <property type="project" value="UniProtKB-KW"/>
</dbReference>
<name>A0A392Q2J4_9FABA</name>
<keyword evidence="1" id="KW-0675">Receptor</keyword>
<organism evidence="1 2">
    <name type="scientific">Trifolium medium</name>
    <dbReference type="NCBI Taxonomy" id="97028"/>
    <lineage>
        <taxon>Eukaryota</taxon>
        <taxon>Viridiplantae</taxon>
        <taxon>Streptophyta</taxon>
        <taxon>Embryophyta</taxon>
        <taxon>Tracheophyta</taxon>
        <taxon>Spermatophyta</taxon>
        <taxon>Magnoliopsida</taxon>
        <taxon>eudicotyledons</taxon>
        <taxon>Gunneridae</taxon>
        <taxon>Pentapetalae</taxon>
        <taxon>rosids</taxon>
        <taxon>fabids</taxon>
        <taxon>Fabales</taxon>
        <taxon>Fabaceae</taxon>
        <taxon>Papilionoideae</taxon>
        <taxon>50 kb inversion clade</taxon>
        <taxon>NPAAA clade</taxon>
        <taxon>Hologalegina</taxon>
        <taxon>IRL clade</taxon>
        <taxon>Trifolieae</taxon>
        <taxon>Trifolium</taxon>
    </lineage>
</organism>
<evidence type="ECO:0000313" key="1">
    <source>
        <dbReference type="EMBL" id="MCI18531.1"/>
    </source>
</evidence>
<protein>
    <submittedName>
        <fullName evidence="1">Cysteine-rich receptor-like protein kinase</fullName>
    </submittedName>
</protein>
<keyword evidence="1" id="KW-0418">Kinase</keyword>
<sequence>VEVIKDLDLKAERGPLTLEENDARKKGFTELWRFLKCMDSQMFQRSRSRWLKEGDANTGYFHASVKRRGRQNSILALRMGDRWVESVSEVRAAIVDYFNRPTLDGIDFKELSMDEVSVMSQPFRIEEIQEVLATSDGNKSPGPDGFNFSFFKRFWDIIQGEVGLPPYFPRGVSV</sequence>
<dbReference type="AlphaFoldDB" id="A0A392Q2J4"/>
<accession>A0A392Q2J4</accession>
<keyword evidence="1" id="KW-0808">Transferase</keyword>